<feature type="binding site" evidence="1">
    <location>
        <position position="108"/>
    </location>
    <ligand>
        <name>Mg(2+)</name>
        <dbReference type="ChEBI" id="CHEBI:18420"/>
        <label>1</label>
        <note>catalytic</note>
    </ligand>
</feature>
<dbReference type="Proteomes" id="UP000241848">
    <property type="component" value="Unassembled WGS sequence"/>
</dbReference>
<sequence length="161" mass="16972">MVHNGIPIVGSVASPNGFGLICGGADRVTVNDRDVSVACRLPNTELAGGVVMTELGGNHWWSGLCEFGDVMERVGSTVRILGSTALALIACALNRCVATVLARYQPWDVAGGLAICRAAGVSVFNWQGDRDPFPLNGLVATRLNDPSPILQVTRTLASRLR</sequence>
<dbReference type="InterPro" id="IPR000760">
    <property type="entry name" value="Inositol_monophosphatase-like"/>
</dbReference>
<dbReference type="EMBL" id="PXYV01000002">
    <property type="protein sequence ID" value="PSR23907.1"/>
    <property type="molecule type" value="Genomic_DNA"/>
</dbReference>
<comment type="cofactor">
    <cofactor evidence="1">
        <name>Mg(2+)</name>
        <dbReference type="ChEBI" id="CHEBI:18420"/>
    </cofactor>
</comment>
<proteinExistence type="predicted"/>
<keyword evidence="1" id="KW-0460">Magnesium</keyword>
<dbReference type="AlphaFoldDB" id="A0A2T2WNV0"/>
<comment type="caution">
    <text evidence="2">The sequence shown here is derived from an EMBL/GenBank/DDBJ whole genome shotgun (WGS) entry which is preliminary data.</text>
</comment>
<evidence type="ECO:0008006" key="4">
    <source>
        <dbReference type="Google" id="ProtNLM"/>
    </source>
</evidence>
<keyword evidence="1" id="KW-0479">Metal-binding</keyword>
<accession>A0A2T2WNV0</accession>
<organism evidence="2 3">
    <name type="scientific">Sulfobacillus acidophilus</name>
    <dbReference type="NCBI Taxonomy" id="53633"/>
    <lineage>
        <taxon>Bacteria</taxon>
        <taxon>Bacillati</taxon>
        <taxon>Bacillota</taxon>
        <taxon>Clostridia</taxon>
        <taxon>Eubacteriales</taxon>
        <taxon>Clostridiales Family XVII. Incertae Sedis</taxon>
        <taxon>Sulfobacillus</taxon>
    </lineage>
</organism>
<protein>
    <recommendedName>
        <fullName evidence="4">Inositol-phosphate phosphatase</fullName>
    </recommendedName>
</protein>
<evidence type="ECO:0000313" key="3">
    <source>
        <dbReference type="Proteomes" id="UP000241848"/>
    </source>
</evidence>
<dbReference type="GO" id="GO:0046872">
    <property type="term" value="F:metal ion binding"/>
    <property type="evidence" value="ECO:0007669"/>
    <property type="project" value="UniProtKB-KW"/>
</dbReference>
<evidence type="ECO:0000313" key="2">
    <source>
        <dbReference type="EMBL" id="PSR23907.1"/>
    </source>
</evidence>
<reference evidence="2 3" key="1">
    <citation type="journal article" date="2014" name="BMC Genomics">
        <title>Comparison of environmental and isolate Sulfobacillus genomes reveals diverse carbon, sulfur, nitrogen, and hydrogen metabolisms.</title>
        <authorList>
            <person name="Justice N.B."/>
            <person name="Norman A."/>
            <person name="Brown C.T."/>
            <person name="Singh A."/>
            <person name="Thomas B.C."/>
            <person name="Banfield J.F."/>
        </authorList>
    </citation>
    <scope>NUCLEOTIDE SEQUENCE [LARGE SCALE GENOMIC DNA]</scope>
    <source>
        <strain evidence="2">AMDSBA3</strain>
    </source>
</reference>
<name>A0A2T2WNV0_9FIRM</name>
<gene>
    <name evidence="2" type="ORF">C7B45_01075</name>
</gene>
<evidence type="ECO:0000256" key="1">
    <source>
        <dbReference type="PIRSR" id="PIRSR600760-2"/>
    </source>
</evidence>
<dbReference type="Gene3D" id="3.40.190.80">
    <property type="match status" value="1"/>
</dbReference>
<dbReference type="SUPFAM" id="SSF56655">
    <property type="entry name" value="Carbohydrate phosphatase"/>
    <property type="match status" value="1"/>
</dbReference>
<dbReference type="Pfam" id="PF00459">
    <property type="entry name" value="Inositol_P"/>
    <property type="match status" value="1"/>
</dbReference>